<evidence type="ECO:0000256" key="9">
    <source>
        <dbReference type="ARBA" id="ARBA00023134"/>
    </source>
</evidence>
<dbReference type="FunFam" id="3.40.50.300:FF:000204">
    <property type="entry name" value="Translation elongation factor Tu"/>
    <property type="match status" value="1"/>
</dbReference>
<feature type="region of interest" description="Disordered" evidence="11">
    <location>
        <begin position="176"/>
        <end position="207"/>
    </location>
</feature>
<sequence>MSRHRNVRSINVNEEYEGYDDVYGHSVEDDYCVSPSEAAFMYDREGSKNKQKIGAFFQSVNDIAEENEGENESKEANLSDIDKARLESCVDQIRQIVSSGIPRQELVNIILLYNFNVEKAINFILGCPQYNHITEKKAVVPKDVDPSNIKVVTPGTKTTNITKGFDLVQKEVNRLNVTPRSQSPASGRATPTPDQNDEGKNLKQKESKFDVNVQYKKERGNAKENLYMVVIGHVDAGKSTLMGHLLCALGQVNQKTMHKYEQESRKVGKQSFMYAWVLDETGEERNRGITMDVGRSQFETETKLVTLLDAPGHKDFIPNMISGAGQADVALLVVDATRGEFETGFDFGGQTREHALLVRSLGVSQLAVAINKLDTVSWSQERFKEITQKLKLFLKHAGFKENDVTFVPCSGLTGQNLTGKPTENELLQWYAGPCLLDVIDNFRTPERPIAKPFRFSINDVFKGTGSNFCVSGRVETGTLSLGERILVCPSREMATVKGLAIEEVSQQTVFAGDQVSVTLSGIDIQNVSIGYILCLSQNPVQIASKFQARIVVFNVTVPMTKGYSVVMHHQSLVEPVIVSKLINQLHKSTGEIINKHPRCLSNNSSAMVEIQASRPLALELYSECKELGRIMLRVGGVTIAAGLITKIVL</sequence>
<evidence type="ECO:0000256" key="5">
    <source>
        <dbReference type="ARBA" id="ARBA00022741"/>
    </source>
</evidence>
<dbReference type="Gene3D" id="2.40.30.10">
    <property type="entry name" value="Translation factors"/>
    <property type="match status" value="2"/>
</dbReference>
<evidence type="ECO:0000313" key="13">
    <source>
        <dbReference type="EMBL" id="KAK5639855.1"/>
    </source>
</evidence>
<accession>A0AAN7UZ79</accession>
<keyword evidence="14" id="KW-1185">Reference proteome</keyword>
<dbReference type="Gene3D" id="1.10.8.10">
    <property type="entry name" value="DNA helicase RuvA subunit, C-terminal domain"/>
    <property type="match status" value="1"/>
</dbReference>
<evidence type="ECO:0000256" key="4">
    <source>
        <dbReference type="ARBA" id="ARBA00022553"/>
    </source>
</evidence>
<gene>
    <name evidence="13" type="ORF">RI129_010666</name>
</gene>
<dbReference type="SUPFAM" id="SSF50447">
    <property type="entry name" value="Translation proteins"/>
    <property type="match status" value="1"/>
</dbReference>
<dbReference type="InterPro" id="IPR027417">
    <property type="entry name" value="P-loop_NTPase"/>
</dbReference>
<dbReference type="SUPFAM" id="SSF50465">
    <property type="entry name" value="EF-Tu/eEF-1alpha/eIF2-gamma C-terminal domain"/>
    <property type="match status" value="1"/>
</dbReference>
<dbReference type="InterPro" id="IPR009001">
    <property type="entry name" value="Transl_elong_EF1A/Init_IF2_C"/>
</dbReference>
<reference evidence="13 14" key="1">
    <citation type="journal article" date="2024" name="Insects">
        <title>An Improved Chromosome-Level Genome Assembly of the Firefly Pyrocoelia pectoralis.</title>
        <authorList>
            <person name="Fu X."/>
            <person name="Meyer-Rochow V.B."/>
            <person name="Ballantyne L."/>
            <person name="Zhu X."/>
        </authorList>
    </citation>
    <scope>NUCLEOTIDE SEQUENCE [LARGE SCALE GENOMIC DNA]</scope>
    <source>
        <strain evidence="13">XCY_ONT2</strain>
    </source>
</reference>
<dbReference type="FunFam" id="2.40.30.10:FF:000020">
    <property type="entry name" value="Translation elongation factor EF-1"/>
    <property type="match status" value="1"/>
</dbReference>
<keyword evidence="8" id="KW-0648">Protein biosynthesis</keyword>
<dbReference type="Gene3D" id="3.40.50.300">
    <property type="entry name" value="P-loop containing nucleotide triphosphate hydrolases"/>
    <property type="match status" value="1"/>
</dbReference>
<feature type="compositionally biased region" description="Basic and acidic residues" evidence="11">
    <location>
        <begin position="197"/>
        <end position="207"/>
    </location>
</feature>
<dbReference type="InterPro" id="IPR037189">
    <property type="entry name" value="HBS1-like_N_sf"/>
</dbReference>
<dbReference type="Pfam" id="PF08938">
    <property type="entry name" value="HBS1_N"/>
    <property type="match status" value="1"/>
</dbReference>
<evidence type="ECO:0000256" key="3">
    <source>
        <dbReference type="ARBA" id="ARBA00022490"/>
    </source>
</evidence>
<dbReference type="PANTHER" id="PTHR23115">
    <property type="entry name" value="TRANSLATION FACTOR"/>
    <property type="match status" value="1"/>
</dbReference>
<dbReference type="InterPro" id="IPR004161">
    <property type="entry name" value="EFTu-like_2"/>
</dbReference>
<comment type="subcellular location">
    <subcellularLocation>
        <location evidence="1">Cytoplasm</location>
    </subcellularLocation>
</comment>
<dbReference type="Pfam" id="PF22594">
    <property type="entry name" value="GTP-eEF1A_C"/>
    <property type="match status" value="1"/>
</dbReference>
<evidence type="ECO:0000256" key="10">
    <source>
        <dbReference type="ARBA" id="ARBA00049117"/>
    </source>
</evidence>
<keyword evidence="6" id="KW-0378">Hydrolase</keyword>
<protein>
    <recommendedName>
        <fullName evidence="12">Tr-type G domain-containing protein</fullName>
    </recommendedName>
</protein>
<feature type="compositionally biased region" description="Polar residues" evidence="11">
    <location>
        <begin position="176"/>
        <end position="185"/>
    </location>
</feature>
<dbReference type="Pfam" id="PF03144">
    <property type="entry name" value="GTP_EFTU_D2"/>
    <property type="match status" value="1"/>
</dbReference>
<dbReference type="PRINTS" id="PR00315">
    <property type="entry name" value="ELONGATNFCT"/>
</dbReference>
<dbReference type="Proteomes" id="UP001329430">
    <property type="component" value="Chromosome 8"/>
</dbReference>
<dbReference type="GO" id="GO:0005737">
    <property type="term" value="C:cytoplasm"/>
    <property type="evidence" value="ECO:0007669"/>
    <property type="project" value="UniProtKB-SubCell"/>
</dbReference>
<dbReference type="InterPro" id="IPR054696">
    <property type="entry name" value="GTP-eEF1A_C"/>
</dbReference>
<feature type="domain" description="Tr-type G" evidence="12">
    <location>
        <begin position="223"/>
        <end position="449"/>
    </location>
</feature>
<dbReference type="InterPro" id="IPR015033">
    <property type="entry name" value="HBS1-like_N"/>
</dbReference>
<dbReference type="CDD" id="cd01883">
    <property type="entry name" value="EF1_alpha"/>
    <property type="match status" value="1"/>
</dbReference>
<evidence type="ECO:0000313" key="14">
    <source>
        <dbReference type="Proteomes" id="UP001329430"/>
    </source>
</evidence>
<keyword evidence="3" id="KW-0963">Cytoplasm</keyword>
<dbReference type="AlphaFoldDB" id="A0AAN7UZ79"/>
<dbReference type="InterPro" id="IPR009000">
    <property type="entry name" value="Transl_B-barrel_sf"/>
</dbReference>
<name>A0AAN7UZ79_9COLE</name>
<proteinExistence type="inferred from homology"/>
<comment type="caution">
    <text evidence="13">The sequence shown here is derived from an EMBL/GenBank/DDBJ whole genome shotgun (WGS) entry which is preliminary data.</text>
</comment>
<organism evidence="13 14">
    <name type="scientific">Pyrocoelia pectoralis</name>
    <dbReference type="NCBI Taxonomy" id="417401"/>
    <lineage>
        <taxon>Eukaryota</taxon>
        <taxon>Metazoa</taxon>
        <taxon>Ecdysozoa</taxon>
        <taxon>Arthropoda</taxon>
        <taxon>Hexapoda</taxon>
        <taxon>Insecta</taxon>
        <taxon>Pterygota</taxon>
        <taxon>Neoptera</taxon>
        <taxon>Endopterygota</taxon>
        <taxon>Coleoptera</taxon>
        <taxon>Polyphaga</taxon>
        <taxon>Elateriformia</taxon>
        <taxon>Elateroidea</taxon>
        <taxon>Lampyridae</taxon>
        <taxon>Lampyrinae</taxon>
        <taxon>Pyrocoelia</taxon>
    </lineage>
</organism>
<comment type="similarity">
    <text evidence="2">Belongs to the TRAFAC class translation factor GTPase superfamily. Classic translation factor GTPase family. EF-Tu/EF-1A subfamily.</text>
</comment>
<comment type="catalytic activity">
    <reaction evidence="10">
        <text>GTP + H2O = GDP + phosphate + H(+)</text>
        <dbReference type="Rhea" id="RHEA:19669"/>
        <dbReference type="ChEBI" id="CHEBI:15377"/>
        <dbReference type="ChEBI" id="CHEBI:15378"/>
        <dbReference type="ChEBI" id="CHEBI:37565"/>
        <dbReference type="ChEBI" id="CHEBI:43474"/>
        <dbReference type="ChEBI" id="CHEBI:58189"/>
    </reaction>
    <physiologicalReaction direction="left-to-right" evidence="10">
        <dbReference type="Rhea" id="RHEA:19670"/>
    </physiologicalReaction>
</comment>
<dbReference type="SUPFAM" id="SSF52540">
    <property type="entry name" value="P-loop containing nucleoside triphosphate hydrolases"/>
    <property type="match status" value="1"/>
</dbReference>
<dbReference type="FunFam" id="2.40.30.10:FF:000035">
    <property type="entry name" value="HBS1-like translational GTPase"/>
    <property type="match status" value="1"/>
</dbReference>
<keyword evidence="5" id="KW-0547">Nucleotide-binding</keyword>
<dbReference type="GO" id="GO:0003924">
    <property type="term" value="F:GTPase activity"/>
    <property type="evidence" value="ECO:0007669"/>
    <property type="project" value="InterPro"/>
</dbReference>
<evidence type="ECO:0000256" key="2">
    <source>
        <dbReference type="ARBA" id="ARBA00007249"/>
    </source>
</evidence>
<dbReference type="CDD" id="cd16267">
    <property type="entry name" value="HBS1-like_II"/>
    <property type="match status" value="1"/>
</dbReference>
<dbReference type="InterPro" id="IPR000795">
    <property type="entry name" value="T_Tr_GTP-bd_dom"/>
</dbReference>
<evidence type="ECO:0000256" key="7">
    <source>
        <dbReference type="ARBA" id="ARBA00022845"/>
    </source>
</evidence>
<dbReference type="EMBL" id="JAVRBK010000008">
    <property type="protein sequence ID" value="KAK5639855.1"/>
    <property type="molecule type" value="Genomic_DNA"/>
</dbReference>
<dbReference type="InterPro" id="IPR050100">
    <property type="entry name" value="TRAFAC_GTPase_members"/>
</dbReference>
<evidence type="ECO:0000256" key="8">
    <source>
        <dbReference type="ARBA" id="ARBA00022917"/>
    </source>
</evidence>
<evidence type="ECO:0000259" key="12">
    <source>
        <dbReference type="PROSITE" id="PS51722"/>
    </source>
</evidence>
<dbReference type="GO" id="GO:0006417">
    <property type="term" value="P:regulation of translation"/>
    <property type="evidence" value="ECO:0007669"/>
    <property type="project" value="UniProtKB-KW"/>
</dbReference>
<evidence type="ECO:0000256" key="11">
    <source>
        <dbReference type="SAM" id="MobiDB-lite"/>
    </source>
</evidence>
<keyword evidence="4" id="KW-0597">Phosphoprotein</keyword>
<keyword evidence="9" id="KW-0342">GTP-binding</keyword>
<evidence type="ECO:0000256" key="1">
    <source>
        <dbReference type="ARBA" id="ARBA00004496"/>
    </source>
</evidence>
<evidence type="ECO:0000256" key="6">
    <source>
        <dbReference type="ARBA" id="ARBA00022801"/>
    </source>
</evidence>
<dbReference type="GO" id="GO:0005525">
    <property type="term" value="F:GTP binding"/>
    <property type="evidence" value="ECO:0007669"/>
    <property type="project" value="UniProtKB-KW"/>
</dbReference>
<dbReference type="CDD" id="cd04093">
    <property type="entry name" value="HBS1_C_III"/>
    <property type="match status" value="1"/>
</dbReference>
<dbReference type="Pfam" id="PF00009">
    <property type="entry name" value="GTP_EFTU"/>
    <property type="match status" value="1"/>
</dbReference>
<dbReference type="GO" id="GO:0006412">
    <property type="term" value="P:translation"/>
    <property type="evidence" value="ECO:0007669"/>
    <property type="project" value="UniProtKB-KW"/>
</dbReference>
<dbReference type="SUPFAM" id="SSF109732">
    <property type="entry name" value="HBS1-like domain"/>
    <property type="match status" value="1"/>
</dbReference>
<keyword evidence="7" id="KW-0810">Translation regulation</keyword>
<dbReference type="PROSITE" id="PS51722">
    <property type="entry name" value="G_TR_2"/>
    <property type="match status" value="1"/>
</dbReference>